<dbReference type="AlphaFoldDB" id="A0A6J5E727"/>
<dbReference type="EMBL" id="CADIKF010000031">
    <property type="protein sequence ID" value="CAB3762280.1"/>
    <property type="molecule type" value="Genomic_DNA"/>
</dbReference>
<evidence type="ECO:0000256" key="1">
    <source>
        <dbReference type="SAM" id="MobiDB-lite"/>
    </source>
</evidence>
<gene>
    <name evidence="2" type="ORF">LMG29739_03841</name>
</gene>
<organism evidence="2 3">
    <name type="scientific">Paraburkholderia solisilvae</name>
    <dbReference type="NCBI Taxonomy" id="624376"/>
    <lineage>
        <taxon>Bacteria</taxon>
        <taxon>Pseudomonadati</taxon>
        <taxon>Pseudomonadota</taxon>
        <taxon>Betaproteobacteria</taxon>
        <taxon>Burkholderiales</taxon>
        <taxon>Burkholderiaceae</taxon>
        <taxon>Paraburkholderia</taxon>
    </lineage>
</organism>
<sequence>MEDVMKDAFERRALLLHLGAVLDALGKLLARSGDGTATMREVLSAHRSLSKLPLLQHLSCEVTAREFAQQASAAFAAWPAALLEAKLDREYLASVVRDGLFATHHEGWRAYVASLKQDVPWFGDGLPMPPQTEAAALREPVHRADEPRGTQHEATTAGTGGVYPSWPWKPQR</sequence>
<evidence type="ECO:0000313" key="2">
    <source>
        <dbReference type="EMBL" id="CAB3762280.1"/>
    </source>
</evidence>
<feature type="region of interest" description="Disordered" evidence="1">
    <location>
        <begin position="137"/>
        <end position="172"/>
    </location>
</feature>
<reference evidence="2 3" key="1">
    <citation type="submission" date="2020-04" db="EMBL/GenBank/DDBJ databases">
        <authorList>
            <person name="De Canck E."/>
        </authorList>
    </citation>
    <scope>NUCLEOTIDE SEQUENCE [LARGE SCALE GENOMIC DNA]</scope>
    <source>
        <strain evidence="2 3">LMG 29739</strain>
    </source>
</reference>
<protein>
    <submittedName>
        <fullName evidence="2">Uncharacterized protein</fullName>
    </submittedName>
</protein>
<evidence type="ECO:0000313" key="3">
    <source>
        <dbReference type="Proteomes" id="UP000494329"/>
    </source>
</evidence>
<feature type="compositionally biased region" description="Basic and acidic residues" evidence="1">
    <location>
        <begin position="139"/>
        <end position="151"/>
    </location>
</feature>
<proteinExistence type="predicted"/>
<name>A0A6J5E727_9BURK</name>
<keyword evidence="3" id="KW-1185">Reference proteome</keyword>
<accession>A0A6J5E727</accession>
<dbReference type="Proteomes" id="UP000494329">
    <property type="component" value="Unassembled WGS sequence"/>
</dbReference>